<dbReference type="OrthoDB" id="6373546at2759"/>
<gene>
    <name evidence="2" type="ORF">APZ42_001128</name>
</gene>
<evidence type="ECO:0000256" key="1">
    <source>
        <dbReference type="SAM" id="MobiDB-lite"/>
    </source>
</evidence>
<comment type="caution">
    <text evidence="2">The sequence shown here is derived from an EMBL/GenBank/DDBJ whole genome shotgun (WGS) entry which is preliminary data.</text>
</comment>
<reference evidence="2 3" key="1">
    <citation type="submission" date="2016-03" db="EMBL/GenBank/DDBJ databases">
        <title>EvidentialGene: Evidence-directed Construction of Genes on Genomes.</title>
        <authorList>
            <person name="Gilbert D.G."/>
            <person name="Choi J.-H."/>
            <person name="Mockaitis K."/>
            <person name="Colbourne J."/>
            <person name="Pfrender M."/>
        </authorList>
    </citation>
    <scope>NUCLEOTIDE SEQUENCE [LARGE SCALE GENOMIC DNA]</scope>
    <source>
        <strain evidence="2 3">Xinb3</strain>
        <tissue evidence="2">Complete organism</tissue>
    </source>
</reference>
<proteinExistence type="predicted"/>
<dbReference type="PANTHER" id="PTHR33244">
    <property type="entry name" value="INTEGRASE CATALYTIC DOMAIN-CONTAINING PROTEIN-RELATED"/>
    <property type="match status" value="1"/>
</dbReference>
<dbReference type="Proteomes" id="UP000076858">
    <property type="component" value="Unassembled WGS sequence"/>
</dbReference>
<name>A0A162D129_9CRUS</name>
<accession>A0A162D129</accession>
<keyword evidence="3" id="KW-1185">Reference proteome</keyword>
<evidence type="ECO:0000313" key="2">
    <source>
        <dbReference type="EMBL" id="KZS02004.1"/>
    </source>
</evidence>
<dbReference type="AlphaFoldDB" id="A0A162D129"/>
<feature type="non-terminal residue" evidence="2">
    <location>
        <position position="106"/>
    </location>
</feature>
<dbReference type="PANTHER" id="PTHR33244:SF3">
    <property type="entry name" value="PEPTIDASE A2 DOMAIN-CONTAINING PROTEIN"/>
    <property type="match status" value="1"/>
</dbReference>
<sequence>EFVRAQLQRRQASACFNHGGRPDIRGSALIVGQRVRAFVSGLWLAGAMEAVCSEPDSYVVRLMDGRAIRHTRRDINLDNSPSAGFGVVQQSSGVAGPSSSVRGYRA</sequence>
<dbReference type="EMBL" id="LRGB01005565">
    <property type="protein sequence ID" value="KZS02004.1"/>
    <property type="molecule type" value="Genomic_DNA"/>
</dbReference>
<evidence type="ECO:0000313" key="3">
    <source>
        <dbReference type="Proteomes" id="UP000076858"/>
    </source>
</evidence>
<organism evidence="2 3">
    <name type="scientific">Daphnia magna</name>
    <dbReference type="NCBI Taxonomy" id="35525"/>
    <lineage>
        <taxon>Eukaryota</taxon>
        <taxon>Metazoa</taxon>
        <taxon>Ecdysozoa</taxon>
        <taxon>Arthropoda</taxon>
        <taxon>Crustacea</taxon>
        <taxon>Branchiopoda</taxon>
        <taxon>Diplostraca</taxon>
        <taxon>Cladocera</taxon>
        <taxon>Anomopoda</taxon>
        <taxon>Daphniidae</taxon>
        <taxon>Daphnia</taxon>
    </lineage>
</organism>
<feature type="region of interest" description="Disordered" evidence="1">
    <location>
        <begin position="79"/>
        <end position="106"/>
    </location>
</feature>
<feature type="non-terminal residue" evidence="2">
    <location>
        <position position="1"/>
    </location>
</feature>
<protein>
    <submittedName>
        <fullName evidence="2">Uncharacterized protein</fullName>
    </submittedName>
</protein>